<dbReference type="SUPFAM" id="SSF53335">
    <property type="entry name" value="S-adenosyl-L-methionine-dependent methyltransferases"/>
    <property type="match status" value="1"/>
</dbReference>
<dbReference type="Proteomes" id="UP000468388">
    <property type="component" value="Unassembled WGS sequence"/>
</dbReference>
<dbReference type="NCBIfam" id="TIGR01444">
    <property type="entry name" value="fkbM_fam"/>
    <property type="match status" value="1"/>
</dbReference>
<dbReference type="Gene3D" id="3.40.50.150">
    <property type="entry name" value="Vaccinia Virus protein VP39"/>
    <property type="match status" value="1"/>
</dbReference>
<evidence type="ECO:0000259" key="1">
    <source>
        <dbReference type="Pfam" id="PF05050"/>
    </source>
</evidence>
<protein>
    <submittedName>
        <fullName evidence="2">FkbM family methyltransferase</fullName>
    </submittedName>
</protein>
<dbReference type="GO" id="GO:0008168">
    <property type="term" value="F:methyltransferase activity"/>
    <property type="evidence" value="ECO:0007669"/>
    <property type="project" value="UniProtKB-KW"/>
</dbReference>
<comment type="caution">
    <text evidence="2">The sequence shown here is derived from an EMBL/GenBank/DDBJ whole genome shotgun (WGS) entry which is preliminary data.</text>
</comment>
<name>A0A6N8JI48_9BACT</name>
<organism evidence="2 3">
    <name type="scientific">Chitinophaga oryziterrae</name>
    <dbReference type="NCBI Taxonomy" id="1031224"/>
    <lineage>
        <taxon>Bacteria</taxon>
        <taxon>Pseudomonadati</taxon>
        <taxon>Bacteroidota</taxon>
        <taxon>Chitinophagia</taxon>
        <taxon>Chitinophagales</taxon>
        <taxon>Chitinophagaceae</taxon>
        <taxon>Chitinophaga</taxon>
    </lineage>
</organism>
<dbReference type="PANTHER" id="PTHR34203:SF15">
    <property type="entry name" value="SLL1173 PROTEIN"/>
    <property type="match status" value="1"/>
</dbReference>
<dbReference type="PANTHER" id="PTHR34203">
    <property type="entry name" value="METHYLTRANSFERASE, FKBM FAMILY PROTEIN"/>
    <property type="match status" value="1"/>
</dbReference>
<dbReference type="SUPFAM" id="SSF53448">
    <property type="entry name" value="Nucleotide-diphospho-sugar transferases"/>
    <property type="match status" value="1"/>
</dbReference>
<keyword evidence="2" id="KW-0489">Methyltransferase</keyword>
<sequence>MKDLAPILLFVYNRPWHTKQTLEALSQNELADQSTLYIFCDGPKPDVSQVNSENIATTRQVIREKQWTKNVIIYENETNRGLADSIVKGVTEVINKHGKVIVLEDDIVTSKGFLKYMNDALDFYNGEEQVMHISGYWFPVKDNNPPLPDTFFYRSTSCWGWGTWKRAWDKMETDAPLLRKKLADIPGGMKQFSMNNSSDHLQQLERNISGEIHTWAVKWYASVFINKGLCLHPNISLANNIGFDNSGVNCNTEDSGQYYWNELASYIPVNKIELSESKLAIKYITKFYRRNYPFILHQMKKLVPSGLKEVIKKNFLGKPSLYGKNSLSYLKYYPRYKETTITLMGKETKIADSASFLFMHKEIFKKDIFKFNTTDKTPYIIDAGANIGLATLYFKKLYPESKVVAFEPDPKIYRILEHNIKSWELSNVVLVNKALSDKESFVSFFSEGADGGRINGDENGTSTIQVPTVSLRNYLDNQPVVNFLKIDIEGAEIEVLNDIRNSLQHTKMIFVEYHSFANKPQRLEDVINTLTANNFRIYINAPGLSPENPFQSVPVISGMDMQLNIYGIKNDYQNS</sequence>
<keyword evidence="2" id="KW-0808">Transferase</keyword>
<dbReference type="AlphaFoldDB" id="A0A6N8JI48"/>
<dbReference type="InterPro" id="IPR029063">
    <property type="entry name" value="SAM-dependent_MTases_sf"/>
</dbReference>
<dbReference type="GO" id="GO:0032259">
    <property type="term" value="P:methylation"/>
    <property type="evidence" value="ECO:0007669"/>
    <property type="project" value="UniProtKB-KW"/>
</dbReference>
<keyword evidence="3" id="KW-1185">Reference proteome</keyword>
<dbReference type="Gene3D" id="3.90.550.10">
    <property type="entry name" value="Spore Coat Polysaccharide Biosynthesis Protein SpsA, Chain A"/>
    <property type="match status" value="1"/>
</dbReference>
<proteinExistence type="predicted"/>
<dbReference type="RefSeq" id="WP_157302875.1">
    <property type="nucleotide sequence ID" value="NZ_BAAAZB010000021.1"/>
</dbReference>
<accession>A0A6N8JI48</accession>
<dbReference type="InterPro" id="IPR006342">
    <property type="entry name" value="FkbM_mtfrase"/>
</dbReference>
<dbReference type="Pfam" id="PF05050">
    <property type="entry name" value="Methyltransf_21"/>
    <property type="match status" value="1"/>
</dbReference>
<reference evidence="2 3" key="1">
    <citation type="submission" date="2019-12" db="EMBL/GenBank/DDBJ databases">
        <title>The draft genomic sequence of strain Chitinophaga oryziterrae JCM 16595.</title>
        <authorList>
            <person name="Zhang X."/>
        </authorList>
    </citation>
    <scope>NUCLEOTIDE SEQUENCE [LARGE SCALE GENOMIC DNA]</scope>
    <source>
        <strain evidence="2 3">JCM 16595</strain>
    </source>
</reference>
<feature type="domain" description="Methyltransferase FkbM" evidence="1">
    <location>
        <begin position="382"/>
        <end position="537"/>
    </location>
</feature>
<evidence type="ECO:0000313" key="2">
    <source>
        <dbReference type="EMBL" id="MVT44059.1"/>
    </source>
</evidence>
<dbReference type="InterPro" id="IPR029044">
    <property type="entry name" value="Nucleotide-diphossugar_trans"/>
</dbReference>
<evidence type="ECO:0000313" key="3">
    <source>
        <dbReference type="Proteomes" id="UP000468388"/>
    </source>
</evidence>
<gene>
    <name evidence="2" type="ORF">GO495_25925</name>
</gene>
<dbReference type="EMBL" id="WRXO01000010">
    <property type="protein sequence ID" value="MVT44059.1"/>
    <property type="molecule type" value="Genomic_DNA"/>
</dbReference>
<dbReference type="OrthoDB" id="9785375at2"/>
<dbReference type="InterPro" id="IPR052514">
    <property type="entry name" value="SAM-dependent_MTase"/>
</dbReference>